<feature type="compositionally biased region" description="Low complexity" evidence="13">
    <location>
        <begin position="472"/>
        <end position="483"/>
    </location>
</feature>
<evidence type="ECO:0000256" key="10">
    <source>
        <dbReference type="ARBA" id="ARBA00023163"/>
    </source>
</evidence>
<gene>
    <name evidence="16" type="primary">LOC101889596</name>
</gene>
<evidence type="ECO:0000256" key="3">
    <source>
        <dbReference type="ARBA" id="ARBA00022723"/>
    </source>
</evidence>
<dbReference type="PROSITE" id="PS00028">
    <property type="entry name" value="ZINC_FINGER_C2H2_1"/>
    <property type="match status" value="5"/>
</dbReference>
<protein>
    <submittedName>
        <fullName evidence="16">B-cell lymphoma/leukemia 11B isoform X1</fullName>
    </submittedName>
</protein>
<keyword evidence="3" id="KW-0479">Metal-binding</keyword>
<dbReference type="InterPro" id="IPR057448">
    <property type="entry name" value="BCL-11A_Znf_CCHC"/>
</dbReference>
<dbReference type="SMART" id="SM00355">
    <property type="entry name" value="ZnF_C2H2"/>
    <property type="match status" value="6"/>
</dbReference>
<feature type="compositionally biased region" description="Polar residues" evidence="13">
    <location>
        <begin position="523"/>
        <end position="534"/>
    </location>
</feature>
<feature type="region of interest" description="Disordered" evidence="13">
    <location>
        <begin position="445"/>
        <end position="505"/>
    </location>
</feature>
<keyword evidence="2" id="KW-1017">Isopeptide bond</keyword>
<dbReference type="InterPro" id="IPR013087">
    <property type="entry name" value="Znf_C2H2_type"/>
</dbReference>
<feature type="domain" description="C2H2-type" evidence="14">
    <location>
        <begin position="957"/>
        <end position="987"/>
    </location>
</feature>
<evidence type="ECO:0000313" key="16">
    <source>
        <dbReference type="RefSeq" id="XP_019893349.1"/>
    </source>
</evidence>
<evidence type="ECO:0000256" key="5">
    <source>
        <dbReference type="ARBA" id="ARBA00022771"/>
    </source>
</evidence>
<evidence type="ECO:0000256" key="9">
    <source>
        <dbReference type="ARBA" id="ARBA00023125"/>
    </source>
</evidence>
<feature type="compositionally biased region" description="Polar residues" evidence="13">
    <location>
        <begin position="1013"/>
        <end position="1024"/>
    </location>
</feature>
<feature type="compositionally biased region" description="Polar residues" evidence="13">
    <location>
        <begin position="446"/>
        <end position="461"/>
    </location>
</feature>
<dbReference type="FunFam" id="3.30.160.60:FF:000046">
    <property type="entry name" value="Putative B-cell lymphoma/leukemia 11A"/>
    <property type="match status" value="1"/>
</dbReference>
<evidence type="ECO:0000256" key="1">
    <source>
        <dbReference type="ARBA" id="ARBA00004123"/>
    </source>
</evidence>
<dbReference type="PANTHER" id="PTHR45993">
    <property type="entry name" value="B-CELL LYMPHOMA/LEUKEMIA 11"/>
    <property type="match status" value="1"/>
</dbReference>
<feature type="compositionally biased region" description="Polar residues" evidence="13">
    <location>
        <begin position="583"/>
        <end position="608"/>
    </location>
</feature>
<feature type="compositionally biased region" description="Polar residues" evidence="13">
    <location>
        <begin position="266"/>
        <end position="278"/>
    </location>
</feature>
<feature type="region of interest" description="Disordered" evidence="13">
    <location>
        <begin position="523"/>
        <end position="608"/>
    </location>
</feature>
<feature type="compositionally biased region" description="Low complexity" evidence="13">
    <location>
        <begin position="1033"/>
        <end position="1042"/>
    </location>
</feature>
<dbReference type="KEGG" id="mde:101889596"/>
<dbReference type="Gene3D" id="3.30.160.60">
    <property type="entry name" value="Classic Zinc Finger"/>
    <property type="match status" value="4"/>
</dbReference>
<evidence type="ECO:0000313" key="15">
    <source>
        <dbReference type="Proteomes" id="UP001652621"/>
    </source>
</evidence>
<organism evidence="15 16">
    <name type="scientific">Musca domestica</name>
    <name type="common">House fly</name>
    <dbReference type="NCBI Taxonomy" id="7370"/>
    <lineage>
        <taxon>Eukaryota</taxon>
        <taxon>Metazoa</taxon>
        <taxon>Ecdysozoa</taxon>
        <taxon>Arthropoda</taxon>
        <taxon>Hexapoda</taxon>
        <taxon>Insecta</taxon>
        <taxon>Pterygota</taxon>
        <taxon>Neoptera</taxon>
        <taxon>Endopterygota</taxon>
        <taxon>Diptera</taxon>
        <taxon>Brachycera</taxon>
        <taxon>Muscomorpha</taxon>
        <taxon>Muscoidea</taxon>
        <taxon>Muscidae</taxon>
        <taxon>Musca</taxon>
    </lineage>
</organism>
<dbReference type="Pfam" id="PF25491">
    <property type="entry name" value="CCHC_BCL-11A"/>
    <property type="match status" value="1"/>
</dbReference>
<dbReference type="InterPro" id="IPR051497">
    <property type="entry name" value="Dev/Hematopoietic_TF"/>
</dbReference>
<dbReference type="GO" id="GO:0005634">
    <property type="term" value="C:nucleus"/>
    <property type="evidence" value="ECO:0007669"/>
    <property type="project" value="UniProtKB-SubCell"/>
</dbReference>
<evidence type="ECO:0000256" key="7">
    <source>
        <dbReference type="ARBA" id="ARBA00022843"/>
    </source>
</evidence>
<evidence type="ECO:0000256" key="2">
    <source>
        <dbReference type="ARBA" id="ARBA00022499"/>
    </source>
</evidence>
<accession>A0A9J7DJH3</accession>
<feature type="compositionally biased region" description="Low complexity" evidence="13">
    <location>
        <begin position="279"/>
        <end position="294"/>
    </location>
</feature>
<evidence type="ECO:0000256" key="4">
    <source>
        <dbReference type="ARBA" id="ARBA00022737"/>
    </source>
</evidence>
<keyword evidence="5 12" id="KW-0863">Zinc-finger</keyword>
<dbReference type="AlphaFoldDB" id="A0A9J7DJH3"/>
<feature type="region of interest" description="Disordered" evidence="13">
    <location>
        <begin position="661"/>
        <end position="740"/>
    </location>
</feature>
<feature type="domain" description="C2H2-type" evidence="14">
    <location>
        <begin position="613"/>
        <end position="640"/>
    </location>
</feature>
<feature type="compositionally biased region" description="Polar residues" evidence="13">
    <location>
        <begin position="149"/>
        <end position="165"/>
    </location>
</feature>
<keyword evidence="8" id="KW-0805">Transcription regulation</keyword>
<evidence type="ECO:0000256" key="12">
    <source>
        <dbReference type="PROSITE-ProRule" id="PRU00042"/>
    </source>
</evidence>
<evidence type="ECO:0000256" key="6">
    <source>
        <dbReference type="ARBA" id="ARBA00022833"/>
    </source>
</evidence>
<dbReference type="Pfam" id="PF00096">
    <property type="entry name" value="zf-C2H2"/>
    <property type="match status" value="4"/>
</dbReference>
<feature type="compositionally biased region" description="Polar residues" evidence="13">
    <location>
        <begin position="1043"/>
        <end position="1057"/>
    </location>
</feature>
<dbReference type="GO" id="GO:0006357">
    <property type="term" value="P:regulation of transcription by RNA polymerase II"/>
    <property type="evidence" value="ECO:0007669"/>
    <property type="project" value="TreeGrafter"/>
</dbReference>
<proteinExistence type="predicted"/>
<evidence type="ECO:0000256" key="11">
    <source>
        <dbReference type="ARBA" id="ARBA00023242"/>
    </source>
</evidence>
<feature type="region of interest" description="Disordered" evidence="13">
    <location>
        <begin position="1"/>
        <end position="26"/>
    </location>
</feature>
<reference evidence="16" key="1">
    <citation type="submission" date="2025-08" db="UniProtKB">
        <authorList>
            <consortium name="RefSeq"/>
        </authorList>
    </citation>
    <scope>IDENTIFICATION</scope>
    <source>
        <strain evidence="16">Aabys</strain>
        <tissue evidence="16">Whole body</tissue>
    </source>
</reference>
<feature type="compositionally biased region" description="Low complexity" evidence="13">
    <location>
        <begin position="535"/>
        <end position="546"/>
    </location>
</feature>
<feature type="region of interest" description="Disordered" evidence="13">
    <location>
        <begin position="266"/>
        <end position="349"/>
    </location>
</feature>
<keyword evidence="6" id="KW-0862">Zinc</keyword>
<dbReference type="FunFam" id="3.30.160.60:FF:001368">
    <property type="entry name" value="Zinc finger protein 547"/>
    <property type="match status" value="1"/>
</dbReference>
<keyword evidence="4" id="KW-0677">Repeat</keyword>
<dbReference type="SUPFAM" id="SSF57667">
    <property type="entry name" value="beta-beta-alpha zinc fingers"/>
    <property type="match status" value="3"/>
</dbReference>
<feature type="compositionally biased region" description="Low complexity" evidence="13">
    <location>
        <begin position="182"/>
        <end position="191"/>
    </location>
</feature>
<dbReference type="OrthoDB" id="10046198at2759"/>
<dbReference type="RefSeq" id="XP_019893349.1">
    <property type="nucleotide sequence ID" value="XM_020037790.2"/>
</dbReference>
<evidence type="ECO:0000256" key="8">
    <source>
        <dbReference type="ARBA" id="ARBA00023015"/>
    </source>
</evidence>
<dbReference type="GO" id="GO:0000978">
    <property type="term" value="F:RNA polymerase II cis-regulatory region sequence-specific DNA binding"/>
    <property type="evidence" value="ECO:0007669"/>
    <property type="project" value="TreeGrafter"/>
</dbReference>
<dbReference type="PROSITE" id="PS50157">
    <property type="entry name" value="ZINC_FINGER_C2H2_2"/>
    <property type="match status" value="5"/>
</dbReference>
<evidence type="ECO:0000259" key="14">
    <source>
        <dbReference type="PROSITE" id="PS50157"/>
    </source>
</evidence>
<keyword evidence="15" id="KW-1185">Reference proteome</keyword>
<feature type="compositionally biased region" description="Acidic residues" evidence="13">
    <location>
        <begin position="678"/>
        <end position="720"/>
    </location>
</feature>
<dbReference type="Proteomes" id="UP001652621">
    <property type="component" value="Unplaced"/>
</dbReference>
<evidence type="ECO:0000256" key="13">
    <source>
        <dbReference type="SAM" id="MobiDB-lite"/>
    </source>
</evidence>
<keyword evidence="11" id="KW-0539">Nucleus</keyword>
<dbReference type="FunFam" id="3.30.160.60:FF:001848">
    <property type="entry name" value="Uncharacterized protein, isoform B"/>
    <property type="match status" value="1"/>
</dbReference>
<name>A0A9J7DJH3_MUSDO</name>
<keyword evidence="9" id="KW-0238">DNA-binding</keyword>
<feature type="domain" description="C2H2-type" evidence="14">
    <location>
        <begin position="927"/>
        <end position="949"/>
    </location>
</feature>
<feature type="compositionally biased region" description="Low complexity" evidence="13">
    <location>
        <begin position="304"/>
        <end position="349"/>
    </location>
</feature>
<dbReference type="FunFam" id="3.30.160.60:FF:001175">
    <property type="entry name" value="Zinc finger, C2H2 type"/>
    <property type="match status" value="1"/>
</dbReference>
<dbReference type="VEuPathDB" id="VectorBase:MDOMA2_019183"/>
<sequence>MYTKMLSMSEDQGFRSLSHSDSTEGDAPAQDILTCGACQKAFALSDIVKFIQHKVLQCNKENYGHCSNQGPSNDRADTEDGRPLGVANRRPSVSAPINARKTSGGSRIHTPPPSPADMLADGASSTPKRLVDENDNTTPKEATQEDTKTSNSATEELPTITTSIKQELDRDENDTETIECHNSSNNDNTNDNVRENDDDCQPKTKRPKIEFVDAESNTLQTEPSNYTCSTCKTRYSSAWRLIQHVQYSHGVKIYVETPLFGDIVQSPSDGSSGVQPPQSNLSNNSSNKSNANESTCTVSPIVSNSNNNQQQQQQQIHQQLQHRAAAVAAAAAVAEHQKQQQQQHQHQSNLTAMQNAQNLAAAAAAGMRHHPLLPPPDMHATNPFNLLRMPLPPGLGQAQVVPGVTPLFSRPHADHYRMEQLVSEQFRHHGLNLAAAAVAAANSLATPHTPTPQFNPNNSVPSGGAVEPRPPSSNSSHRGSSTPAALPLMPGQQSSNSSIQPNNQVNMEPQMDFYSQRLRQLAGTTSPGAGNIVNSSSPSPRQKQSPHFASPSPSHQLPPTPVTNNTRPHSLTPPEKSEPLTGENGSLINSTPRSASTPPTKPSQDSSVNASVFTCSYCDKKFRFENSLIIHQRTHTGEKPYKCTACEFECSHIQKLMKHMRVHRSPAEDGLSNAESADTNEGDSDVDQDPEENLDEDAMEEDDEELDDQEQDEIDYEAEDLSVSNNRMDLKSESPKGASGATSLVGELMDKFGLSNIAQYSEAYKQALQESGNYKHISKDIDNNNATSSPMHQMNDKINGFPAALRLREEFAKNMFQKPTQQEGNSQSSQVPIFNPFQNPFEISKRIKMDGNDWWNMQALHRNESLFENLKLKPLGLGSANSLLAQNSLMKKESRQRNDTCEFCGKVFKNCSNLTVHRRSHTGEKPYKCELCSYACAQSSKLTRHMKTHGRMGKDVYRCRFCDMPFSVPSTLEKHMRKCVVNQGKVAAANAANAVAAAQAAAAVQLQNHLPNAQQLSPPTNASFPPQFGLGPGSMSLPSSIGDNDSNASTSLSSQHAISLKHEA</sequence>
<dbReference type="InterPro" id="IPR036236">
    <property type="entry name" value="Znf_C2H2_sf"/>
</dbReference>
<feature type="region of interest" description="Disordered" evidence="13">
    <location>
        <begin position="65"/>
        <end position="207"/>
    </location>
</feature>
<feature type="domain" description="C2H2-type" evidence="14">
    <location>
        <begin position="899"/>
        <end position="926"/>
    </location>
</feature>
<dbReference type="PANTHER" id="PTHR45993:SF6">
    <property type="entry name" value="C2H2-TYPE DOMAIN-CONTAINING PROTEIN"/>
    <property type="match status" value="1"/>
</dbReference>
<dbReference type="GO" id="GO:0003700">
    <property type="term" value="F:DNA-binding transcription factor activity"/>
    <property type="evidence" value="ECO:0007669"/>
    <property type="project" value="TreeGrafter"/>
</dbReference>
<comment type="subcellular location">
    <subcellularLocation>
        <location evidence="1">Nucleus</location>
    </subcellularLocation>
</comment>
<keyword evidence="10" id="KW-0804">Transcription</keyword>
<feature type="region of interest" description="Disordered" evidence="13">
    <location>
        <begin position="1013"/>
        <end position="1064"/>
    </location>
</feature>
<feature type="compositionally biased region" description="Low complexity" evidence="13">
    <location>
        <begin position="492"/>
        <end position="505"/>
    </location>
</feature>
<dbReference type="GO" id="GO:0008270">
    <property type="term" value="F:zinc ion binding"/>
    <property type="evidence" value="ECO:0007669"/>
    <property type="project" value="UniProtKB-KW"/>
</dbReference>
<feature type="domain" description="C2H2-type" evidence="14">
    <location>
        <begin position="641"/>
        <end position="668"/>
    </location>
</feature>
<dbReference type="GeneID" id="101889596"/>
<keyword evidence="7" id="KW-0832">Ubl conjugation</keyword>